<dbReference type="Proteomes" id="UP000553756">
    <property type="component" value="Unassembled WGS sequence"/>
</dbReference>
<name>A0ABX1SY35_9BIFI</name>
<keyword evidence="1" id="KW-0812">Transmembrane</keyword>
<reference evidence="2 3" key="1">
    <citation type="submission" date="2020-02" db="EMBL/GenBank/DDBJ databases">
        <title>Characterization of phylogenetic diversity of novel bifidobacterial species isolated in Czech ZOOs.</title>
        <authorList>
            <person name="Lugli G.A."/>
            <person name="Vera N.B."/>
            <person name="Ventura M."/>
        </authorList>
    </citation>
    <scope>NUCLEOTIDE SEQUENCE [LARGE SCALE GENOMIC DNA]</scope>
    <source>
        <strain evidence="2 3">DSM 109963</strain>
    </source>
</reference>
<dbReference type="RefSeq" id="WP_172145090.1">
    <property type="nucleotide sequence ID" value="NZ_JAAIIJ010000015.1"/>
</dbReference>
<feature type="transmembrane region" description="Helical" evidence="1">
    <location>
        <begin position="29"/>
        <end position="50"/>
    </location>
</feature>
<accession>A0ABX1SY35</accession>
<evidence type="ECO:0000256" key="1">
    <source>
        <dbReference type="SAM" id="Phobius"/>
    </source>
</evidence>
<gene>
    <name evidence="2" type="ORF">G1C94_0806</name>
</gene>
<dbReference type="EMBL" id="JAAIIJ010000015">
    <property type="protein sequence ID" value="NMN02184.1"/>
    <property type="molecule type" value="Genomic_DNA"/>
</dbReference>
<comment type="caution">
    <text evidence="2">The sequence shown here is derived from an EMBL/GenBank/DDBJ whole genome shotgun (WGS) entry which is preliminary data.</text>
</comment>
<keyword evidence="1" id="KW-0472">Membrane</keyword>
<organism evidence="2 3">
    <name type="scientific">Bifidobacterium panos</name>
    <dbReference type="NCBI Taxonomy" id="2675321"/>
    <lineage>
        <taxon>Bacteria</taxon>
        <taxon>Bacillati</taxon>
        <taxon>Actinomycetota</taxon>
        <taxon>Actinomycetes</taxon>
        <taxon>Bifidobacteriales</taxon>
        <taxon>Bifidobacteriaceae</taxon>
        <taxon>Bifidobacterium</taxon>
    </lineage>
</organism>
<sequence length="179" mass="19705">MTITTIATLAVESDDLKPVEQIDITTDLTIVLTVCVLAAMALIACAVILARPRRSKPQLHAAHVPNKDRARWQRRIDDVLLRHKASGLTSEQAFTELAAICRDFASVNIGQDMSAHTLTDIRLEPRNPSTRSGLDLLRVTIEALYPPEFADRTVNAHASQASVEDAAGWVSTLVERWGR</sequence>
<protein>
    <recommendedName>
        <fullName evidence="4">DUF4129 domain-containing protein</fullName>
    </recommendedName>
</protein>
<evidence type="ECO:0000313" key="2">
    <source>
        <dbReference type="EMBL" id="NMN02184.1"/>
    </source>
</evidence>
<evidence type="ECO:0008006" key="4">
    <source>
        <dbReference type="Google" id="ProtNLM"/>
    </source>
</evidence>
<keyword evidence="1" id="KW-1133">Transmembrane helix</keyword>
<keyword evidence="3" id="KW-1185">Reference proteome</keyword>
<proteinExistence type="predicted"/>
<evidence type="ECO:0000313" key="3">
    <source>
        <dbReference type="Proteomes" id="UP000553756"/>
    </source>
</evidence>